<protein>
    <submittedName>
        <fullName evidence="1">Uncharacterized protein</fullName>
    </submittedName>
</protein>
<dbReference type="STRING" id="1123269.NX02_03165"/>
<dbReference type="EMBL" id="CP006644">
    <property type="protein sequence ID" value="AHE52387.1"/>
    <property type="molecule type" value="Genomic_DNA"/>
</dbReference>
<sequence>MTTTVSIAATRAAQTLAKSFQSGRAADLVLPQPPSALELAGLDALMR</sequence>
<name>W0A7D1_9SPHN</name>
<evidence type="ECO:0000313" key="2">
    <source>
        <dbReference type="Proteomes" id="UP000018851"/>
    </source>
</evidence>
<reference evidence="1 2" key="1">
    <citation type="submission" date="2013-07" db="EMBL/GenBank/DDBJ databases">
        <title>Completed genome of Sphingomonas sanxanigenens NX02.</title>
        <authorList>
            <person name="Ma T."/>
            <person name="Huang H."/>
            <person name="Wu M."/>
            <person name="Li X."/>
            <person name="Li G."/>
        </authorList>
    </citation>
    <scope>NUCLEOTIDE SEQUENCE [LARGE SCALE GENOMIC DNA]</scope>
    <source>
        <strain evidence="1 2">NX02</strain>
    </source>
</reference>
<dbReference type="AlphaFoldDB" id="W0A7D1"/>
<organism evidence="1 2">
    <name type="scientific">Sphingomonas sanxanigenens DSM 19645 = NX02</name>
    <dbReference type="NCBI Taxonomy" id="1123269"/>
    <lineage>
        <taxon>Bacteria</taxon>
        <taxon>Pseudomonadati</taxon>
        <taxon>Pseudomonadota</taxon>
        <taxon>Alphaproteobacteria</taxon>
        <taxon>Sphingomonadales</taxon>
        <taxon>Sphingomonadaceae</taxon>
        <taxon>Sphingomonas</taxon>
    </lineage>
</organism>
<proteinExistence type="predicted"/>
<accession>W0A7D1</accession>
<gene>
    <name evidence="1" type="ORF">NX02_03165</name>
</gene>
<dbReference type="RefSeq" id="WP_245648752.1">
    <property type="nucleotide sequence ID" value="NZ_CP006644.1"/>
</dbReference>
<evidence type="ECO:0000313" key="1">
    <source>
        <dbReference type="EMBL" id="AHE52387.1"/>
    </source>
</evidence>
<dbReference type="HOGENOM" id="CLU_3173327_0_0_5"/>
<dbReference type="KEGG" id="ssan:NX02_03165"/>
<dbReference type="Proteomes" id="UP000018851">
    <property type="component" value="Chromosome"/>
</dbReference>
<keyword evidence="2" id="KW-1185">Reference proteome</keyword>
<dbReference type="PATRIC" id="fig|1123269.5.peg.614"/>